<accession>A0A3Q2P2S2</accession>
<evidence type="ECO:0000259" key="6">
    <source>
        <dbReference type="Pfam" id="PF18201"/>
    </source>
</evidence>
<feature type="domain" description="PIH1D1/2/3 CS-like" evidence="6">
    <location>
        <begin position="252"/>
        <end position="349"/>
    </location>
</feature>
<dbReference type="GO" id="GO:0003351">
    <property type="term" value="P:epithelial cilium movement involved in extracellular fluid movement"/>
    <property type="evidence" value="ECO:0007669"/>
    <property type="project" value="TreeGrafter"/>
</dbReference>
<dbReference type="InterPro" id="IPR050734">
    <property type="entry name" value="PIH1/Kintoun_subfamily"/>
</dbReference>
<dbReference type="GO" id="GO:0070286">
    <property type="term" value="P:axonemal dynein complex assembly"/>
    <property type="evidence" value="ECO:0007669"/>
    <property type="project" value="UniProtKB-UniRule"/>
</dbReference>
<feature type="compositionally biased region" description="Basic and acidic residues" evidence="4">
    <location>
        <begin position="386"/>
        <end position="424"/>
    </location>
</feature>
<comment type="subcellular location">
    <subcellularLocation>
        <location evidence="3">Cytoplasm</location>
    </subcellularLocation>
    <subcellularLocation>
        <location evidence="2">Dynein axonemal particle</location>
    </subcellularLocation>
    <text evidence="3">Localizes in the apical cytoplasm around the gamma-tubulin-positive pericentriolar region, not in the cilia.</text>
</comment>
<keyword evidence="8" id="KW-1185">Reference proteome</keyword>
<dbReference type="STRING" id="8078.ENSFHEP00000005950"/>
<feature type="compositionally biased region" description="Low complexity" evidence="4">
    <location>
        <begin position="523"/>
        <end position="534"/>
    </location>
</feature>
<dbReference type="PANTHER" id="PTHR22997">
    <property type="entry name" value="PIH1 DOMAIN-CONTAINING PROTEIN 1"/>
    <property type="match status" value="1"/>
</dbReference>
<protein>
    <recommendedName>
        <fullName evidence="3">Protein kintoun</fullName>
    </recommendedName>
    <alternativeName>
        <fullName evidence="3">Dynein assembly factor 2, axonemal</fullName>
    </alternativeName>
</protein>
<evidence type="ECO:0000313" key="7">
    <source>
        <dbReference type="Ensembl" id="ENSFHEP00000005950.1"/>
    </source>
</evidence>
<proteinExistence type="inferred from homology"/>
<evidence type="ECO:0000256" key="3">
    <source>
        <dbReference type="HAMAP-Rule" id="MF_03069"/>
    </source>
</evidence>
<feature type="compositionally biased region" description="Basic and acidic residues" evidence="4">
    <location>
        <begin position="487"/>
        <end position="503"/>
    </location>
</feature>
<dbReference type="InterPro" id="IPR041442">
    <property type="entry name" value="PIH1D1/2/3_CS-like"/>
</dbReference>
<dbReference type="Pfam" id="PF08190">
    <property type="entry name" value="PIH1"/>
    <property type="match status" value="1"/>
</dbReference>
<feature type="region of interest" description="Disordered" evidence="4">
    <location>
        <begin position="100"/>
        <end position="129"/>
    </location>
</feature>
<feature type="compositionally biased region" description="Basic and acidic residues" evidence="4">
    <location>
        <begin position="369"/>
        <end position="379"/>
    </location>
</feature>
<dbReference type="GO" id="GO:0005576">
    <property type="term" value="C:extracellular region"/>
    <property type="evidence" value="ECO:0007669"/>
    <property type="project" value="GOC"/>
</dbReference>
<reference evidence="7" key="1">
    <citation type="submission" date="2025-08" db="UniProtKB">
        <authorList>
            <consortium name="Ensembl"/>
        </authorList>
    </citation>
    <scope>IDENTIFICATION</scope>
</reference>
<evidence type="ECO:0000256" key="4">
    <source>
        <dbReference type="SAM" id="MobiDB-lite"/>
    </source>
</evidence>
<dbReference type="HAMAP" id="MF_03069">
    <property type="entry name" value="Kintoun"/>
    <property type="match status" value="1"/>
</dbReference>
<dbReference type="GO" id="GO:0120293">
    <property type="term" value="C:dynein axonemal particle"/>
    <property type="evidence" value="ECO:0007669"/>
    <property type="project" value="UniProtKB-SubCell"/>
</dbReference>
<sequence>MDEKLGEKLEKLNLSSEEVDRFTSAFKDDKFREMFREYVQEISEPENRRRYEEEIRQLEQERGNNAEFIRPTPFRVIRTSGAEKRKCFINVCGSDKIHKPGVKSAVSEDGRRGQHWTLPHSLHPGRTETDPKGNTFVIYDVIFHPDTLHMASKNKAFLDMVYDAAIDGVQRAFKVNLDKNNVRELKTKYKGSPQTSIIRRPIPGHDGQSLTPALPGLEGLQPQTESEESPPADSGDVQQSFQIQPQKNQEPIKPNYTVKYRSRVDLQNFRCSRDSAQSPRPTEILIIIDLPLLRSARDTSLEVKEKSLLLESKQPAYRLHLPLAYPVDEDQGEAKFNKHTGQLSVTLQVRPPDAALRRSVGPLPLVTDPQKRRDGPEERSEVEDDQGGKEAQTDGGEEGDREKGKERAQNSDEEQKSEAKEKKGQQIKRKQQEAEEGGAGTELPTWEERSQVNEEEEAGPLKDSQRRDSSVGDDPVRATGVYAPEASDVRKPSVSSETEKRDVLISNLRTSVSEEDREAEPASSLETTSKTTSSDLQEEPGKAEQDASLQQRPSIEEPRTSPDSSCPPPESGEGDVSLSARREESGRVFDADGNDDLQARQVRRMLAQDKKPPVADSLREVDADGKETLIRDHSTAAGFVFQNKLMYELD</sequence>
<dbReference type="Pfam" id="PF18201">
    <property type="entry name" value="PIH1_CS"/>
    <property type="match status" value="1"/>
</dbReference>
<feature type="compositionally biased region" description="Basic and acidic residues" evidence="4">
    <location>
        <begin position="580"/>
        <end position="590"/>
    </location>
</feature>
<dbReference type="InterPro" id="IPR012981">
    <property type="entry name" value="PIH1_N"/>
</dbReference>
<organism evidence="7 8">
    <name type="scientific">Fundulus heteroclitus</name>
    <name type="common">Killifish</name>
    <name type="synonym">Mummichog</name>
    <dbReference type="NCBI Taxonomy" id="8078"/>
    <lineage>
        <taxon>Eukaryota</taxon>
        <taxon>Metazoa</taxon>
        <taxon>Chordata</taxon>
        <taxon>Craniata</taxon>
        <taxon>Vertebrata</taxon>
        <taxon>Euteleostomi</taxon>
        <taxon>Actinopterygii</taxon>
        <taxon>Neopterygii</taxon>
        <taxon>Teleostei</taxon>
        <taxon>Neoteleostei</taxon>
        <taxon>Acanthomorphata</taxon>
        <taxon>Ovalentaria</taxon>
        <taxon>Atherinomorphae</taxon>
        <taxon>Cyprinodontiformes</taxon>
        <taxon>Fundulidae</taxon>
        <taxon>Fundulus</taxon>
    </lineage>
</organism>
<feature type="region of interest" description="Disordered" evidence="4">
    <location>
        <begin position="337"/>
        <end position="596"/>
    </location>
</feature>
<comment type="function">
    <text evidence="3">Required for cytoplasmic pre-assembly of axonemal dyneins, thereby playing a central role in motility in cilia and flagella. Involved in pre-assembly of dynein arm complexes in the cytoplasm before intraflagellar transport loads them for the ciliary compartment.</text>
</comment>
<dbReference type="Ensembl" id="ENSFHET00000006332.1">
    <property type="protein sequence ID" value="ENSFHEP00000005950.1"/>
    <property type="gene ID" value="ENSFHEG00000006921.1"/>
</dbReference>
<name>A0A3Q2P2S2_FUNHE</name>
<feature type="region of interest" description="Disordered" evidence="4">
    <location>
        <begin position="188"/>
        <end position="255"/>
    </location>
</feature>
<gene>
    <name evidence="3" type="primary">DNAAF2</name>
    <name evidence="3" type="synonym">KTU</name>
</gene>
<dbReference type="GO" id="GO:0060285">
    <property type="term" value="P:cilium-dependent cell motility"/>
    <property type="evidence" value="ECO:0007669"/>
    <property type="project" value="UniProtKB-UniRule"/>
</dbReference>
<feature type="compositionally biased region" description="Polar residues" evidence="4">
    <location>
        <begin position="236"/>
        <end position="249"/>
    </location>
</feature>
<evidence type="ECO:0000256" key="2">
    <source>
        <dbReference type="ARBA" id="ARBA00024190"/>
    </source>
</evidence>
<dbReference type="AlphaFoldDB" id="A0A3Q2P2S2"/>
<dbReference type="GeneTree" id="ENSGT00510000048466"/>
<dbReference type="Proteomes" id="UP000265000">
    <property type="component" value="Unplaced"/>
</dbReference>
<feature type="domain" description="PIH1 N-terminal" evidence="5">
    <location>
        <begin position="42"/>
        <end position="204"/>
    </location>
</feature>
<reference evidence="7" key="2">
    <citation type="submission" date="2025-09" db="UniProtKB">
        <authorList>
            <consortium name="Ensembl"/>
        </authorList>
    </citation>
    <scope>IDENTIFICATION</scope>
</reference>
<dbReference type="InterPro" id="IPR034727">
    <property type="entry name" value="Kintoun"/>
</dbReference>
<dbReference type="PANTHER" id="PTHR22997:SF3">
    <property type="entry name" value="PROTEIN KINTOUN"/>
    <property type="match status" value="1"/>
</dbReference>
<keyword evidence="1 3" id="KW-0963">Cytoplasm</keyword>
<comment type="similarity">
    <text evidence="3">Belongs to the PIH1 family. Kintoun subfamily.</text>
</comment>
<evidence type="ECO:0000256" key="1">
    <source>
        <dbReference type="ARBA" id="ARBA00022490"/>
    </source>
</evidence>
<feature type="compositionally biased region" description="Basic and acidic residues" evidence="4">
    <location>
        <begin position="459"/>
        <end position="476"/>
    </location>
</feature>
<evidence type="ECO:0000313" key="8">
    <source>
        <dbReference type="Proteomes" id="UP000265000"/>
    </source>
</evidence>
<evidence type="ECO:0000259" key="5">
    <source>
        <dbReference type="Pfam" id="PF08190"/>
    </source>
</evidence>